<reference evidence="3" key="2">
    <citation type="submission" date="2024-04" db="EMBL/GenBank/DDBJ databases">
        <authorList>
            <person name="Chen Y."/>
            <person name="Shah S."/>
            <person name="Dougan E. K."/>
            <person name="Thang M."/>
            <person name="Chan C."/>
        </authorList>
    </citation>
    <scope>NUCLEOTIDE SEQUENCE [LARGE SCALE GENOMIC DNA]</scope>
</reference>
<evidence type="ECO:0000256" key="1">
    <source>
        <dbReference type="SAM" id="MobiDB-lite"/>
    </source>
</evidence>
<dbReference type="EMBL" id="CAMXCT030005890">
    <property type="protein sequence ID" value="CAL4800820.1"/>
    <property type="molecule type" value="Genomic_DNA"/>
</dbReference>
<dbReference type="EMBL" id="CAMXCT010005890">
    <property type="protein sequence ID" value="CAI4013508.1"/>
    <property type="molecule type" value="Genomic_DNA"/>
</dbReference>
<keyword evidence="4" id="KW-1185">Reference proteome</keyword>
<dbReference type="EMBL" id="CAMXCT020005890">
    <property type="protein sequence ID" value="CAL1166883.1"/>
    <property type="molecule type" value="Genomic_DNA"/>
</dbReference>
<evidence type="ECO:0000313" key="4">
    <source>
        <dbReference type="Proteomes" id="UP001152797"/>
    </source>
</evidence>
<evidence type="ECO:0000313" key="3">
    <source>
        <dbReference type="EMBL" id="CAL1166883.1"/>
    </source>
</evidence>
<accession>A0A9P1DNX4</accession>
<evidence type="ECO:0000313" key="2">
    <source>
        <dbReference type="EMBL" id="CAI4013508.1"/>
    </source>
</evidence>
<proteinExistence type="predicted"/>
<dbReference type="Proteomes" id="UP001152797">
    <property type="component" value="Unassembled WGS sequence"/>
</dbReference>
<name>A0A9P1DNX4_9DINO</name>
<sequence length="856" mass="97150">MVCLWSLPQLDPKAPSSMGRNNSLCRILTRNLAYITAINKKITSYSGLDEADGVVVPHILSLATEVHGGPRPQDEVFWQAAATQLDNQLFTMEFNGQLSQVLFHPLMMNGALLHLLCTELDPVSPALNSFGKMFQLLKSNSIDVENAKDIPSHHLRDFFSEAVSQGRAKTFGALIRLRDALLMTEDGDITKRQTGKAPSRTEDEGSQSDRLLKLELDELSLADELQRTALSVRPFTSLPFANPYLELATRQSSQLQSSMKDMLQVIPCIIKGLSISPDNVELWNRLTDVFAQVYFLQDDMDCSMKSTFQRFEVASCTPRLRCLYSQAKVLNLMRQAALRQSIKAPTEDLAKLARQWFERRLDLLILMMMRRRYVKSDVKLLLRRGQHLAKSLLWFLLKCTDYGEVLTYTAEVLHEAPAAEDWLHLATLGSHSQPLLRFRTEGAIPPAYLWYLPYVVGRIEWKLYKLQGGPADALGKVLGYLNDACQVEKTSRDQQQALAVEGLVPKMTPRKHQASDFTYGVCEPWFRLQKLRVQLCLKGDEGWPWAATQPFGYTCESQNETVADAIQGLDACVIFDKSYQQKVDLLKASIELHFKEWDNASQWVTRLFTGINDSWKAVVGHSHDPWLTQERRRRKEEQEKLRAVFICLGLYKGLLQECLPGAQVSVPTDLKAFSRLEASFKETSHGMQSLGYVHPGHRTKVQQEIRTLTERNATAQGQALQEMTSKLASYATRVVDLSDNFRSFTALLLMRALREGCSSMAKAGLGRANQRKVPERPSLDWRMFQTFTHFCEDCENTWGIEVKEMRQEIEKVQDSVVMAAMRLYKYTFAAANLTPTQGRQVPRFSDAKAFLETFTA</sequence>
<dbReference type="OrthoDB" id="427313at2759"/>
<dbReference type="AlphaFoldDB" id="A0A9P1DNX4"/>
<gene>
    <name evidence="2" type="ORF">C1SCF055_LOCUS38470</name>
</gene>
<reference evidence="2" key="1">
    <citation type="submission" date="2022-10" db="EMBL/GenBank/DDBJ databases">
        <authorList>
            <person name="Chen Y."/>
            <person name="Dougan E. K."/>
            <person name="Chan C."/>
            <person name="Rhodes N."/>
            <person name="Thang M."/>
        </authorList>
    </citation>
    <scope>NUCLEOTIDE SEQUENCE</scope>
</reference>
<feature type="region of interest" description="Disordered" evidence="1">
    <location>
        <begin position="189"/>
        <end position="208"/>
    </location>
</feature>
<protein>
    <submittedName>
        <fullName evidence="2">Uncharacterized protein</fullName>
    </submittedName>
</protein>
<comment type="caution">
    <text evidence="2">The sequence shown here is derived from an EMBL/GenBank/DDBJ whole genome shotgun (WGS) entry which is preliminary data.</text>
</comment>
<organism evidence="2">
    <name type="scientific">Cladocopium goreaui</name>
    <dbReference type="NCBI Taxonomy" id="2562237"/>
    <lineage>
        <taxon>Eukaryota</taxon>
        <taxon>Sar</taxon>
        <taxon>Alveolata</taxon>
        <taxon>Dinophyceae</taxon>
        <taxon>Suessiales</taxon>
        <taxon>Symbiodiniaceae</taxon>
        <taxon>Cladocopium</taxon>
    </lineage>
</organism>